<keyword evidence="2" id="KW-0732">Signal</keyword>
<evidence type="ECO:0000313" key="3">
    <source>
        <dbReference type="EMBL" id="KAA0921876.1"/>
    </source>
</evidence>
<feature type="chain" id="PRO_5023053913" description="Secreted protein" evidence="2">
    <location>
        <begin position="29"/>
        <end position="155"/>
    </location>
</feature>
<evidence type="ECO:0000313" key="4">
    <source>
        <dbReference type="Proteomes" id="UP000324965"/>
    </source>
</evidence>
<evidence type="ECO:0008006" key="5">
    <source>
        <dbReference type="Google" id="ProtNLM"/>
    </source>
</evidence>
<feature type="compositionally biased region" description="Gly residues" evidence="1">
    <location>
        <begin position="137"/>
        <end position="146"/>
    </location>
</feature>
<feature type="signal peptide" evidence="2">
    <location>
        <begin position="1"/>
        <end position="28"/>
    </location>
</feature>
<organism evidence="3 4">
    <name type="scientific">Streptomyces apricus</name>
    <dbReference type="NCBI Taxonomy" id="1828112"/>
    <lineage>
        <taxon>Bacteria</taxon>
        <taxon>Bacillati</taxon>
        <taxon>Actinomycetota</taxon>
        <taxon>Actinomycetes</taxon>
        <taxon>Kitasatosporales</taxon>
        <taxon>Streptomycetaceae</taxon>
        <taxon>Streptomyces</taxon>
    </lineage>
</organism>
<comment type="caution">
    <text evidence="3">The sequence shown here is derived from an EMBL/GenBank/DDBJ whole genome shotgun (WGS) entry which is preliminary data.</text>
</comment>
<evidence type="ECO:0000256" key="1">
    <source>
        <dbReference type="SAM" id="MobiDB-lite"/>
    </source>
</evidence>
<dbReference type="Proteomes" id="UP000324965">
    <property type="component" value="Unassembled WGS sequence"/>
</dbReference>
<dbReference type="RefSeq" id="WP_149515480.1">
    <property type="nucleotide sequence ID" value="NZ_VDFC01000077.1"/>
</dbReference>
<keyword evidence="4" id="KW-1185">Reference proteome</keyword>
<sequence length="155" mass="15092">MRALPVRRTAASALCAMLLLGVAAPAVAADHDPAHGDRARTVRAPAPEAAALLAQTAALGDVAGVLKPVTELLSATLEAEKGQLPAADAAKLSEAVKQAIAKAAATTPNAPQTPADPQAPAAPQTPAVPQTPAAGPAGRGPGGGGTPAWCTRVGT</sequence>
<dbReference type="EMBL" id="VDFC01000077">
    <property type="protein sequence ID" value="KAA0921876.1"/>
    <property type="molecule type" value="Genomic_DNA"/>
</dbReference>
<protein>
    <recommendedName>
        <fullName evidence="5">Secreted protein</fullName>
    </recommendedName>
</protein>
<dbReference type="OrthoDB" id="4248795at2"/>
<feature type="compositionally biased region" description="Low complexity" evidence="1">
    <location>
        <begin position="98"/>
        <end position="136"/>
    </location>
</feature>
<accession>A0A5A9ZY60</accession>
<proteinExistence type="predicted"/>
<name>A0A5A9ZY60_9ACTN</name>
<gene>
    <name evidence="3" type="ORF">FGF04_35380</name>
</gene>
<feature type="region of interest" description="Disordered" evidence="1">
    <location>
        <begin position="98"/>
        <end position="155"/>
    </location>
</feature>
<reference evidence="3 4" key="1">
    <citation type="submission" date="2019-05" db="EMBL/GenBank/DDBJ databases">
        <authorList>
            <person name="Hariharan J."/>
            <person name="Choudoir M.J."/>
            <person name="Diebold P."/>
            <person name="Panke-Buisse K."/>
            <person name="Buckley D.H."/>
        </authorList>
    </citation>
    <scope>NUCLEOTIDE SEQUENCE [LARGE SCALE GENOMIC DNA]</scope>
    <source>
        <strain evidence="3 4">SUN51</strain>
    </source>
</reference>
<evidence type="ECO:0000256" key="2">
    <source>
        <dbReference type="SAM" id="SignalP"/>
    </source>
</evidence>
<dbReference type="AlphaFoldDB" id="A0A5A9ZY60"/>